<dbReference type="PANTHER" id="PTHR38223">
    <property type="match status" value="1"/>
</dbReference>
<gene>
    <name evidence="2" type="ORF">Csa_4G218340</name>
</gene>
<proteinExistence type="predicted"/>
<sequence>MAGLQYNFFPTDLLYPKPSSSSSSSEAINRASVTFKTPLRGNKGDQEDIDHGDEPKSRLMISQKVDRSPLILKHQIKSTSSSTF</sequence>
<dbReference type="AlphaFoldDB" id="A0A0A0KWJ2"/>
<dbReference type="EMBL" id="CM002925">
    <property type="protein sequence ID" value="KGN53975.1"/>
    <property type="molecule type" value="Genomic_DNA"/>
</dbReference>
<dbReference type="Gramene" id="KGN53975">
    <property type="protein sequence ID" value="KGN53975"/>
    <property type="gene ID" value="Csa_4G218340"/>
</dbReference>
<feature type="region of interest" description="Disordered" evidence="1">
    <location>
        <begin position="14"/>
        <end position="56"/>
    </location>
</feature>
<name>A0A0A0KWJ2_CUCSA</name>
<accession>A0A0A0KWJ2</accession>
<dbReference type="PANTHER" id="PTHR38223:SF4">
    <property type="match status" value="1"/>
</dbReference>
<evidence type="ECO:0000313" key="3">
    <source>
        <dbReference type="Proteomes" id="UP000029981"/>
    </source>
</evidence>
<keyword evidence="3" id="KW-1185">Reference proteome</keyword>
<reference evidence="2 3" key="1">
    <citation type="journal article" date="2009" name="Nat. Genet.">
        <title>The genome of the cucumber, Cucumis sativus L.</title>
        <authorList>
            <person name="Huang S."/>
            <person name="Li R."/>
            <person name="Zhang Z."/>
            <person name="Li L."/>
            <person name="Gu X."/>
            <person name="Fan W."/>
            <person name="Lucas W.J."/>
            <person name="Wang X."/>
            <person name="Xie B."/>
            <person name="Ni P."/>
            <person name="Ren Y."/>
            <person name="Zhu H."/>
            <person name="Li J."/>
            <person name="Lin K."/>
            <person name="Jin W."/>
            <person name="Fei Z."/>
            <person name="Li G."/>
            <person name="Staub J."/>
            <person name="Kilian A."/>
            <person name="van der Vossen E.A."/>
            <person name="Wu Y."/>
            <person name="Guo J."/>
            <person name="He J."/>
            <person name="Jia Z."/>
            <person name="Ren Y."/>
            <person name="Tian G."/>
            <person name="Lu Y."/>
            <person name="Ruan J."/>
            <person name="Qian W."/>
            <person name="Wang M."/>
            <person name="Huang Q."/>
            <person name="Li B."/>
            <person name="Xuan Z."/>
            <person name="Cao J."/>
            <person name="Asan"/>
            <person name="Wu Z."/>
            <person name="Zhang J."/>
            <person name="Cai Q."/>
            <person name="Bai Y."/>
            <person name="Zhao B."/>
            <person name="Han Y."/>
            <person name="Li Y."/>
            <person name="Li X."/>
            <person name="Wang S."/>
            <person name="Shi Q."/>
            <person name="Liu S."/>
            <person name="Cho W.K."/>
            <person name="Kim J.Y."/>
            <person name="Xu Y."/>
            <person name="Heller-Uszynska K."/>
            <person name="Miao H."/>
            <person name="Cheng Z."/>
            <person name="Zhang S."/>
            <person name="Wu J."/>
            <person name="Yang Y."/>
            <person name="Kang H."/>
            <person name="Li M."/>
            <person name="Liang H."/>
            <person name="Ren X."/>
            <person name="Shi Z."/>
            <person name="Wen M."/>
            <person name="Jian M."/>
            <person name="Yang H."/>
            <person name="Zhang G."/>
            <person name="Yang Z."/>
            <person name="Chen R."/>
            <person name="Liu S."/>
            <person name="Li J."/>
            <person name="Ma L."/>
            <person name="Liu H."/>
            <person name="Zhou Y."/>
            <person name="Zhao J."/>
            <person name="Fang X."/>
            <person name="Li G."/>
            <person name="Fang L."/>
            <person name="Li Y."/>
            <person name="Liu D."/>
            <person name="Zheng H."/>
            <person name="Zhang Y."/>
            <person name="Qin N."/>
            <person name="Li Z."/>
            <person name="Yang G."/>
            <person name="Yang S."/>
            <person name="Bolund L."/>
            <person name="Kristiansen K."/>
            <person name="Zheng H."/>
            <person name="Li S."/>
            <person name="Zhang X."/>
            <person name="Yang H."/>
            <person name="Wang J."/>
            <person name="Sun R."/>
            <person name="Zhang B."/>
            <person name="Jiang S."/>
            <person name="Wang J."/>
            <person name="Du Y."/>
            <person name="Li S."/>
        </authorList>
    </citation>
    <scope>NUCLEOTIDE SEQUENCE [LARGE SCALE GENOMIC DNA]</scope>
    <source>
        <strain evidence="3">cv. 9930</strain>
    </source>
</reference>
<dbReference type="Proteomes" id="UP000029981">
    <property type="component" value="Chromosome 4"/>
</dbReference>
<reference evidence="2 3" key="2">
    <citation type="journal article" date="2009" name="PLoS ONE">
        <title>An integrated genetic and cytogenetic map of the cucumber genome.</title>
        <authorList>
            <person name="Ren Y."/>
            <person name="Zhang Z."/>
            <person name="Liu J."/>
            <person name="Staub J.E."/>
            <person name="Han Y."/>
            <person name="Cheng Z."/>
            <person name="Li X."/>
            <person name="Lu J."/>
            <person name="Miao H."/>
            <person name="Kang H."/>
            <person name="Xie B."/>
            <person name="Gu X."/>
            <person name="Wang X."/>
            <person name="Du Y."/>
            <person name="Jin W."/>
            <person name="Huang S."/>
        </authorList>
    </citation>
    <scope>NUCLEOTIDE SEQUENCE [LARGE SCALE GENOMIC DNA]</scope>
    <source>
        <strain evidence="3">cv. 9930</strain>
    </source>
</reference>
<evidence type="ECO:0000256" key="1">
    <source>
        <dbReference type="SAM" id="MobiDB-lite"/>
    </source>
</evidence>
<protein>
    <submittedName>
        <fullName evidence="2">Uncharacterized protein</fullName>
    </submittedName>
</protein>
<organism evidence="2 3">
    <name type="scientific">Cucumis sativus</name>
    <name type="common">Cucumber</name>
    <dbReference type="NCBI Taxonomy" id="3659"/>
    <lineage>
        <taxon>Eukaryota</taxon>
        <taxon>Viridiplantae</taxon>
        <taxon>Streptophyta</taxon>
        <taxon>Embryophyta</taxon>
        <taxon>Tracheophyta</taxon>
        <taxon>Spermatophyta</taxon>
        <taxon>Magnoliopsida</taxon>
        <taxon>eudicotyledons</taxon>
        <taxon>Gunneridae</taxon>
        <taxon>Pentapetalae</taxon>
        <taxon>rosids</taxon>
        <taxon>fabids</taxon>
        <taxon>Cucurbitales</taxon>
        <taxon>Cucurbitaceae</taxon>
        <taxon>Benincaseae</taxon>
        <taxon>Cucumis</taxon>
    </lineage>
</organism>
<reference evidence="2 3" key="4">
    <citation type="journal article" date="2011" name="BMC Genomics">
        <title>RNA-Seq improves annotation of protein-coding genes in the cucumber genome.</title>
        <authorList>
            <person name="Li Z."/>
            <person name="Zhang Z."/>
            <person name="Yan P."/>
            <person name="Huang S."/>
            <person name="Fei Z."/>
            <person name="Lin K."/>
        </authorList>
    </citation>
    <scope>NUCLEOTIDE SEQUENCE [LARGE SCALE GENOMIC DNA]</scope>
    <source>
        <strain evidence="3">cv. 9930</strain>
    </source>
</reference>
<evidence type="ECO:0000313" key="2">
    <source>
        <dbReference type="EMBL" id="KGN53975.1"/>
    </source>
</evidence>
<reference evidence="2 3" key="3">
    <citation type="journal article" date="2010" name="BMC Genomics">
        <title>Transcriptome sequencing and comparative analysis of cucumber flowers with different sex types.</title>
        <authorList>
            <person name="Guo S."/>
            <person name="Zheng Y."/>
            <person name="Joung J.G."/>
            <person name="Liu S."/>
            <person name="Zhang Z."/>
            <person name="Crasta O.R."/>
            <person name="Sobral B.W."/>
            <person name="Xu Y."/>
            <person name="Huang S."/>
            <person name="Fei Z."/>
        </authorList>
    </citation>
    <scope>NUCLEOTIDE SEQUENCE [LARGE SCALE GENOMIC DNA]</scope>
    <source>
        <strain evidence="3">cv. 9930</strain>
    </source>
</reference>